<sequence>MRLSLHEREEVSRGIAAGVSARTISTLVGKTALTISHKIERNGGRARYRATWLMSGPGNTRDGLAPSTLDRNEELSELVRFKLAEDCSPQQIAAWLKTVFPDEPDWWISHEAIYRTLCNSIRLSLLSTLVKHLRSGRRVRHPCVASKMGQGRGRLVGIKSIRSRPVQVQQRTEVGHWEGDLVIGKDLPLSRVWSSVPPDDSAWSNSTGLKQVMCGPPWSVTSGRCRQDRCGRSLGSGREISEHVKIAKQLGIDIYFCDPGSPGREVVMRTRTSSSVNISRRGPMSLYLAQDEFDQIAERINTRPRRVSGWNTSEDLYHLAAGDHETHLG</sequence>
<dbReference type="PANTHER" id="PTHR10948">
    <property type="entry name" value="TRANSPOSASE"/>
    <property type="match status" value="1"/>
</dbReference>
<accession>A0ABX6K1B9</accession>
<keyword evidence="3" id="KW-1185">Reference proteome</keyword>
<evidence type="ECO:0000259" key="1">
    <source>
        <dbReference type="Pfam" id="PF13936"/>
    </source>
</evidence>
<dbReference type="InterPro" id="IPR025246">
    <property type="entry name" value="IS30-like_HTH"/>
</dbReference>
<protein>
    <submittedName>
        <fullName evidence="2">IS30 family transposase</fullName>
    </submittedName>
</protein>
<proteinExistence type="predicted"/>
<evidence type="ECO:0000313" key="3">
    <source>
        <dbReference type="Proteomes" id="UP000503441"/>
    </source>
</evidence>
<name>A0ABX6K1B9_9MICO</name>
<dbReference type="Pfam" id="PF13936">
    <property type="entry name" value="HTH_38"/>
    <property type="match status" value="1"/>
</dbReference>
<evidence type="ECO:0000313" key="2">
    <source>
        <dbReference type="EMBL" id="QIM19673.1"/>
    </source>
</evidence>
<reference evidence="2 3" key="1">
    <citation type="submission" date="2020-03" db="EMBL/GenBank/DDBJ databases">
        <title>Leucobacter sp. nov., isolated from beetles.</title>
        <authorList>
            <person name="Hyun D.-W."/>
            <person name="Bae J.-W."/>
        </authorList>
    </citation>
    <scope>NUCLEOTIDE SEQUENCE [LARGE SCALE GENOMIC DNA]</scope>
    <source>
        <strain evidence="2 3">HDW9A</strain>
    </source>
</reference>
<dbReference type="EMBL" id="CP049933">
    <property type="protein sequence ID" value="QIM19673.1"/>
    <property type="molecule type" value="Genomic_DNA"/>
</dbReference>
<organism evidence="2 3">
    <name type="scientific">Leucobacter coleopterorum</name>
    <dbReference type="NCBI Taxonomy" id="2714933"/>
    <lineage>
        <taxon>Bacteria</taxon>
        <taxon>Bacillati</taxon>
        <taxon>Actinomycetota</taxon>
        <taxon>Actinomycetes</taxon>
        <taxon>Micrococcales</taxon>
        <taxon>Microbacteriaceae</taxon>
        <taxon>Leucobacter</taxon>
    </lineage>
</organism>
<feature type="domain" description="Transposase IS30-like HTH" evidence="1">
    <location>
        <begin position="2"/>
        <end position="42"/>
    </location>
</feature>
<gene>
    <name evidence="2" type="ORF">G7066_05035</name>
</gene>
<dbReference type="Proteomes" id="UP000503441">
    <property type="component" value="Chromosome"/>
</dbReference>
<dbReference type="PANTHER" id="PTHR10948:SF23">
    <property type="entry name" value="TRANSPOSASE INSI FOR INSERTION SEQUENCE ELEMENT IS30A-RELATED"/>
    <property type="match status" value="1"/>
</dbReference>
<dbReference type="InterPro" id="IPR051917">
    <property type="entry name" value="Transposase-Integrase"/>
</dbReference>